<comment type="caution">
    <text evidence="1">The sequence shown here is derived from an EMBL/GenBank/DDBJ whole genome shotgun (WGS) entry which is preliminary data.</text>
</comment>
<sequence>MLTTPDNPYASLGKLRHRRPAYASVLSGNFWLEGTRVKAVLKKPTVKATPRNPGYRRWSPAQHRTAARASLSPGKCIAQTGVTVAGPLQSRLELELRNVRGRANAQLAWKSYAIHTYWLAQESVATFDLTSNAFPPLWFSRVKSFTQVSESPL</sequence>
<protein>
    <submittedName>
        <fullName evidence="1">Uncharacterized protein</fullName>
    </submittedName>
</protein>
<dbReference type="EMBL" id="JABSTR010000011">
    <property type="protein sequence ID" value="KAH9380895.1"/>
    <property type="molecule type" value="Genomic_DNA"/>
</dbReference>
<dbReference type="OrthoDB" id="2117972at2759"/>
<organism evidence="1 2">
    <name type="scientific">Haemaphysalis longicornis</name>
    <name type="common">Bush tick</name>
    <dbReference type="NCBI Taxonomy" id="44386"/>
    <lineage>
        <taxon>Eukaryota</taxon>
        <taxon>Metazoa</taxon>
        <taxon>Ecdysozoa</taxon>
        <taxon>Arthropoda</taxon>
        <taxon>Chelicerata</taxon>
        <taxon>Arachnida</taxon>
        <taxon>Acari</taxon>
        <taxon>Parasitiformes</taxon>
        <taxon>Ixodida</taxon>
        <taxon>Ixodoidea</taxon>
        <taxon>Ixodidae</taxon>
        <taxon>Haemaphysalinae</taxon>
        <taxon>Haemaphysalis</taxon>
    </lineage>
</organism>
<proteinExistence type="predicted"/>
<accession>A0A9J6H2I1</accession>
<evidence type="ECO:0000313" key="1">
    <source>
        <dbReference type="EMBL" id="KAH9380895.1"/>
    </source>
</evidence>
<dbReference type="VEuPathDB" id="VectorBase:HLOH_063568"/>
<dbReference type="Proteomes" id="UP000821853">
    <property type="component" value="Chromosome 9"/>
</dbReference>
<name>A0A9J6H2I1_HAELO</name>
<evidence type="ECO:0000313" key="2">
    <source>
        <dbReference type="Proteomes" id="UP000821853"/>
    </source>
</evidence>
<keyword evidence="2" id="KW-1185">Reference proteome</keyword>
<gene>
    <name evidence="1" type="ORF">HPB48_008444</name>
</gene>
<dbReference type="OMA" id="FHLELEI"/>
<reference evidence="1 2" key="1">
    <citation type="journal article" date="2020" name="Cell">
        <title>Large-Scale Comparative Analyses of Tick Genomes Elucidate Their Genetic Diversity and Vector Capacities.</title>
        <authorList>
            <consortium name="Tick Genome and Microbiome Consortium (TIGMIC)"/>
            <person name="Jia N."/>
            <person name="Wang J."/>
            <person name="Shi W."/>
            <person name="Du L."/>
            <person name="Sun Y."/>
            <person name="Zhan W."/>
            <person name="Jiang J.F."/>
            <person name="Wang Q."/>
            <person name="Zhang B."/>
            <person name="Ji P."/>
            <person name="Bell-Sakyi L."/>
            <person name="Cui X.M."/>
            <person name="Yuan T.T."/>
            <person name="Jiang B.G."/>
            <person name="Yang W.F."/>
            <person name="Lam T.T."/>
            <person name="Chang Q.C."/>
            <person name="Ding S.J."/>
            <person name="Wang X.J."/>
            <person name="Zhu J.G."/>
            <person name="Ruan X.D."/>
            <person name="Zhao L."/>
            <person name="Wei J.T."/>
            <person name="Ye R.Z."/>
            <person name="Que T.C."/>
            <person name="Du C.H."/>
            <person name="Zhou Y.H."/>
            <person name="Cheng J.X."/>
            <person name="Dai P.F."/>
            <person name="Guo W.B."/>
            <person name="Han X.H."/>
            <person name="Huang E.J."/>
            <person name="Li L.F."/>
            <person name="Wei W."/>
            <person name="Gao Y.C."/>
            <person name="Liu J.Z."/>
            <person name="Shao H.Z."/>
            <person name="Wang X."/>
            <person name="Wang C.C."/>
            <person name="Yang T.C."/>
            <person name="Huo Q.B."/>
            <person name="Li W."/>
            <person name="Chen H.Y."/>
            <person name="Chen S.E."/>
            <person name="Zhou L.G."/>
            <person name="Ni X.B."/>
            <person name="Tian J.H."/>
            <person name="Sheng Y."/>
            <person name="Liu T."/>
            <person name="Pan Y.S."/>
            <person name="Xia L.Y."/>
            <person name="Li J."/>
            <person name="Zhao F."/>
            <person name="Cao W.C."/>
        </authorList>
    </citation>
    <scope>NUCLEOTIDE SEQUENCE [LARGE SCALE GENOMIC DNA]</scope>
    <source>
        <strain evidence="1">HaeL-2018</strain>
    </source>
</reference>
<dbReference type="AlphaFoldDB" id="A0A9J6H2I1"/>